<name>A0A8H5F5S2_9AGAR</name>
<dbReference type="Gene3D" id="3.40.50.720">
    <property type="entry name" value="NAD(P)-binding Rossmann-like Domain"/>
    <property type="match status" value="3"/>
</dbReference>
<dbReference type="EMBL" id="JAACJK010000164">
    <property type="protein sequence ID" value="KAF5324835.1"/>
    <property type="molecule type" value="Genomic_DNA"/>
</dbReference>
<dbReference type="CDD" id="cd08267">
    <property type="entry name" value="MDR1"/>
    <property type="match status" value="2"/>
</dbReference>
<organism evidence="2 3">
    <name type="scientific">Ephemerocybe angulata</name>
    <dbReference type="NCBI Taxonomy" id="980116"/>
    <lineage>
        <taxon>Eukaryota</taxon>
        <taxon>Fungi</taxon>
        <taxon>Dikarya</taxon>
        <taxon>Basidiomycota</taxon>
        <taxon>Agaricomycotina</taxon>
        <taxon>Agaricomycetes</taxon>
        <taxon>Agaricomycetidae</taxon>
        <taxon>Agaricales</taxon>
        <taxon>Agaricineae</taxon>
        <taxon>Psathyrellaceae</taxon>
        <taxon>Ephemerocybe</taxon>
    </lineage>
</organism>
<dbReference type="GO" id="GO:0016491">
    <property type="term" value="F:oxidoreductase activity"/>
    <property type="evidence" value="ECO:0007669"/>
    <property type="project" value="InterPro"/>
</dbReference>
<evidence type="ECO:0000313" key="2">
    <source>
        <dbReference type="EMBL" id="KAF5324835.1"/>
    </source>
</evidence>
<evidence type="ECO:0000259" key="1">
    <source>
        <dbReference type="SMART" id="SM00829"/>
    </source>
</evidence>
<dbReference type="InterPro" id="IPR036291">
    <property type="entry name" value="NAD(P)-bd_dom_sf"/>
</dbReference>
<feature type="domain" description="Enoyl reductase (ER)" evidence="1">
    <location>
        <begin position="24"/>
        <end position="370"/>
    </location>
</feature>
<keyword evidence="3" id="KW-1185">Reference proteome</keyword>
<dbReference type="AlphaFoldDB" id="A0A8H5F5S2"/>
<dbReference type="Pfam" id="PF08240">
    <property type="entry name" value="ADH_N"/>
    <property type="match status" value="2"/>
</dbReference>
<dbReference type="InterPro" id="IPR013154">
    <property type="entry name" value="ADH-like_N"/>
</dbReference>
<accession>A0A8H5F5S2</accession>
<sequence length="774" mass="84875">MSTGTAIPDTQKAWISVKKAFPPSNSLELRKDWPVNKRLKSGEIIVKIHAAGMNPVFVLQSRLFHGATLTSFLMCRGWKAMRLLPEWIAKRPYVVEHEFSGVVVEANRSTKLKRGDEVYGWLPLAQVVATKQGALQEYVTLPELNFAKRPSNISEIEAAGVTLTALTALQGLNGAKLEAGQTLFVNGGSTAVGAWAIQIAKVRGARVVATCSKSSEPYVRSLGADEIIDYTATGPLQPYLTNNPPSTKYNVFFEAVGQFDSSIYTKSCAYLQPNGVFVSVGPMPDEFSWGVLPGYLKWFAVMTLPWIFTGVRQKGQIVAVDNKVEDIELLRKYLEEGKIKPTVDSVHEFNDILGAYERVMSGRARGKVIINISLPPSSATRQPRSTSNLHDDHTYAYVFDFEAQHAQAQMRECNVFGEPSLPPLRLTAFMSTLPQLPDTQKAWVSVRKGYPPSNSLELKNDWPVRKDLKAGEVAIKIHAAALNPIGWKLMKYLPDWLRRRPYVAEGDFSGVVVDANGSTGLVEGDEVYGWIPSGKVHSTFANMYHQTDHLKRPLALAHSTKQGALSEYITLPGSFVAKRPSNISAIEAAGVAITALTALQALNDAKLEGGQSIFINGGSTAVGAWAIQLTKARGVSQVVVACSKKNEDYVRGLGADEYLQPNGAFISVGPIPQEFSWGVIPQVLKWIAILSLPSMLSGIRQRGKIVALSNNAEDMELIRQYLEEGRIKPTVDSVHAFDNVLQAYERIIPGRVRGKVVVNVSLPQDTVQQYASTL</sequence>
<dbReference type="OrthoDB" id="3509362at2759"/>
<proteinExistence type="predicted"/>
<dbReference type="PANTHER" id="PTHR11695">
    <property type="entry name" value="ALCOHOL DEHYDROGENASE RELATED"/>
    <property type="match status" value="1"/>
</dbReference>
<gene>
    <name evidence="2" type="ORF">D9611_004259</name>
</gene>
<evidence type="ECO:0000313" key="3">
    <source>
        <dbReference type="Proteomes" id="UP000541558"/>
    </source>
</evidence>
<reference evidence="2 3" key="1">
    <citation type="journal article" date="2020" name="ISME J.">
        <title>Uncovering the hidden diversity of litter-decomposition mechanisms in mushroom-forming fungi.</title>
        <authorList>
            <person name="Floudas D."/>
            <person name="Bentzer J."/>
            <person name="Ahren D."/>
            <person name="Johansson T."/>
            <person name="Persson P."/>
            <person name="Tunlid A."/>
        </authorList>
    </citation>
    <scope>NUCLEOTIDE SEQUENCE [LARGE SCALE GENOMIC DNA]</scope>
    <source>
        <strain evidence="2 3">CBS 175.51</strain>
    </source>
</reference>
<dbReference type="SUPFAM" id="SSF51735">
    <property type="entry name" value="NAD(P)-binding Rossmann-fold domains"/>
    <property type="match status" value="2"/>
</dbReference>
<dbReference type="GO" id="GO:0005739">
    <property type="term" value="C:mitochondrion"/>
    <property type="evidence" value="ECO:0007669"/>
    <property type="project" value="TreeGrafter"/>
</dbReference>
<dbReference type="InterPro" id="IPR050700">
    <property type="entry name" value="YIM1/Zinc_Alcohol_DH_Fams"/>
</dbReference>
<dbReference type="SUPFAM" id="SSF50129">
    <property type="entry name" value="GroES-like"/>
    <property type="match status" value="2"/>
</dbReference>
<dbReference type="Pfam" id="PF13602">
    <property type="entry name" value="ADH_zinc_N_2"/>
    <property type="match status" value="2"/>
</dbReference>
<dbReference type="SMART" id="SM00829">
    <property type="entry name" value="PKS_ER"/>
    <property type="match status" value="1"/>
</dbReference>
<protein>
    <recommendedName>
        <fullName evidence="1">Enoyl reductase (ER) domain-containing protein</fullName>
    </recommendedName>
</protein>
<dbReference type="InterPro" id="IPR011032">
    <property type="entry name" value="GroES-like_sf"/>
</dbReference>
<dbReference type="Gene3D" id="3.90.180.10">
    <property type="entry name" value="Medium-chain alcohol dehydrogenases, catalytic domain"/>
    <property type="match status" value="3"/>
</dbReference>
<dbReference type="Proteomes" id="UP000541558">
    <property type="component" value="Unassembled WGS sequence"/>
</dbReference>
<dbReference type="InterPro" id="IPR020843">
    <property type="entry name" value="ER"/>
</dbReference>
<comment type="caution">
    <text evidence="2">The sequence shown here is derived from an EMBL/GenBank/DDBJ whole genome shotgun (WGS) entry which is preliminary data.</text>
</comment>
<dbReference type="PANTHER" id="PTHR11695:SF294">
    <property type="entry name" value="RETICULON-4-INTERACTING PROTEIN 1, MITOCHONDRIAL"/>
    <property type="match status" value="1"/>
</dbReference>